<sequence>MPKILHKDFYTKLLLLFIIFQPALDILTFLSIRWTDSSLTIGIVVRVLFMVLSLWFILFGNSSRYKKPIILYLAALAAAFGFGLVYNYFAKPIFDPFTELQFVAKTAYFSIMLGSYLLLFTTIEKVSTVRLRILRAISAAMLIVSISLLVAILTGTSTETYEWNKFGYKGWFFAGNELGSIVSISFPLVYLYALYKIERFKNSYLFIPVMLLAIVSILIGTKVPYFAVLMAAVIVFFSYLIYWLIQWKKKQNDSLLTLRLVLSFCFLLLFVAVSPFSPAFSNVAGDIGAIEEKTAEQEKDKPSDTGDQDPGDKESEGSSESDQAKQEEEEKAKLMDSPILVILLSARNLYFAELYQDYTNADIVQKTFGMGYAGNYTAMEDRKLIEMDFFDLFFSYGILGFTLILLPFLFIIGLFIKLLFQVPGRLLHPENLLILLSIGFGAGIAFIAGHVLYAPAVSIYLAVSMSLLIINMLKMQNDHREAKKLASSSK</sequence>
<feature type="transmembrane region" description="Helical" evidence="2">
    <location>
        <begin position="133"/>
        <end position="153"/>
    </location>
</feature>
<evidence type="ECO:0000256" key="2">
    <source>
        <dbReference type="SAM" id="Phobius"/>
    </source>
</evidence>
<feature type="transmembrane region" description="Helical" evidence="2">
    <location>
        <begin position="38"/>
        <end position="58"/>
    </location>
</feature>
<dbReference type="EMBL" id="FOOG01000020">
    <property type="protein sequence ID" value="SFG03859.1"/>
    <property type="molecule type" value="Genomic_DNA"/>
</dbReference>
<feature type="transmembrane region" description="Helical" evidence="2">
    <location>
        <begin position="225"/>
        <end position="245"/>
    </location>
</feature>
<dbReference type="InterPro" id="IPR049504">
    <property type="entry name" value="O-antigen_lig"/>
</dbReference>
<gene>
    <name evidence="3" type="ORF">SAMN05216353_1207</name>
</gene>
<feature type="transmembrane region" description="Helical" evidence="2">
    <location>
        <begin position="202"/>
        <end position="219"/>
    </location>
</feature>
<feature type="transmembrane region" description="Helical" evidence="2">
    <location>
        <begin position="257"/>
        <end position="276"/>
    </location>
</feature>
<evidence type="ECO:0000256" key="1">
    <source>
        <dbReference type="SAM" id="MobiDB-lite"/>
    </source>
</evidence>
<dbReference type="Pfam" id="PF13425">
    <property type="entry name" value="O-antigen_lig"/>
    <property type="match status" value="1"/>
</dbReference>
<feature type="transmembrane region" description="Helical" evidence="2">
    <location>
        <begin position="70"/>
        <end position="90"/>
    </location>
</feature>
<reference evidence="4" key="1">
    <citation type="submission" date="2016-10" db="EMBL/GenBank/DDBJ databases">
        <authorList>
            <person name="Varghese N."/>
            <person name="Submissions S."/>
        </authorList>
    </citation>
    <scope>NUCLEOTIDE SEQUENCE [LARGE SCALE GENOMIC DNA]</scope>
    <source>
        <strain evidence="4">FP5</strain>
    </source>
</reference>
<accession>A0A1I2NM59</accession>
<organism evidence="3 4">
    <name type="scientific">Halobacillus alkaliphilus</name>
    <dbReference type="NCBI Taxonomy" id="396056"/>
    <lineage>
        <taxon>Bacteria</taxon>
        <taxon>Bacillati</taxon>
        <taxon>Bacillota</taxon>
        <taxon>Bacilli</taxon>
        <taxon>Bacillales</taxon>
        <taxon>Bacillaceae</taxon>
        <taxon>Halobacillus</taxon>
    </lineage>
</organism>
<evidence type="ECO:0000313" key="4">
    <source>
        <dbReference type="Proteomes" id="UP000198897"/>
    </source>
</evidence>
<keyword evidence="2" id="KW-0472">Membrane</keyword>
<evidence type="ECO:0000313" key="3">
    <source>
        <dbReference type="EMBL" id="SFG03859.1"/>
    </source>
</evidence>
<dbReference type="Proteomes" id="UP000198897">
    <property type="component" value="Unassembled WGS sequence"/>
</dbReference>
<feature type="transmembrane region" description="Helical" evidence="2">
    <location>
        <begin position="102"/>
        <end position="121"/>
    </location>
</feature>
<keyword evidence="2" id="KW-1133">Transmembrane helix</keyword>
<keyword evidence="4" id="KW-1185">Reference proteome</keyword>
<feature type="transmembrane region" description="Helical" evidence="2">
    <location>
        <begin position="173"/>
        <end position="195"/>
    </location>
</feature>
<feature type="transmembrane region" description="Helical" evidence="2">
    <location>
        <begin position="457"/>
        <end position="473"/>
    </location>
</feature>
<keyword evidence="3" id="KW-0436">Ligase</keyword>
<keyword evidence="2" id="KW-0812">Transmembrane</keyword>
<proteinExistence type="predicted"/>
<feature type="transmembrane region" description="Helical" evidence="2">
    <location>
        <begin position="393"/>
        <end position="420"/>
    </location>
</feature>
<dbReference type="RefSeq" id="WP_175477878.1">
    <property type="nucleotide sequence ID" value="NZ_FOOG01000020.1"/>
</dbReference>
<feature type="transmembrane region" description="Helical" evidence="2">
    <location>
        <begin position="432"/>
        <end position="451"/>
    </location>
</feature>
<dbReference type="AlphaFoldDB" id="A0A1I2NM59"/>
<dbReference type="GO" id="GO:0016874">
    <property type="term" value="F:ligase activity"/>
    <property type="evidence" value="ECO:0007669"/>
    <property type="project" value="UniProtKB-KW"/>
</dbReference>
<feature type="region of interest" description="Disordered" evidence="1">
    <location>
        <begin position="294"/>
        <end position="332"/>
    </location>
</feature>
<protein>
    <submittedName>
        <fullName evidence="3">O-antigen ligase like membrane protein</fullName>
    </submittedName>
</protein>
<name>A0A1I2NM59_9BACI</name>
<feature type="transmembrane region" description="Helical" evidence="2">
    <location>
        <begin position="12"/>
        <end position="32"/>
    </location>
</feature>